<dbReference type="Pfam" id="PF10326">
    <property type="entry name" value="7TM_GPCR_Str"/>
    <property type="match status" value="1"/>
</dbReference>
<evidence type="ECO:0000256" key="1">
    <source>
        <dbReference type="SAM" id="Phobius"/>
    </source>
</evidence>
<dbReference type="GO" id="GO:0038022">
    <property type="term" value="F:G protein-coupled olfactory receptor activity"/>
    <property type="evidence" value="ECO:0007669"/>
    <property type="project" value="TreeGrafter"/>
</dbReference>
<dbReference type="InterPro" id="IPR019428">
    <property type="entry name" value="7TM_GPCR_serpentine_rcpt_Str"/>
</dbReference>
<evidence type="ECO:0000313" key="3">
    <source>
        <dbReference type="Proteomes" id="UP000005237"/>
    </source>
</evidence>
<keyword evidence="1" id="KW-0472">Membrane</keyword>
<dbReference type="GO" id="GO:0042048">
    <property type="term" value="P:olfactory behavior"/>
    <property type="evidence" value="ECO:0007669"/>
    <property type="project" value="TreeGrafter"/>
</dbReference>
<dbReference type="Proteomes" id="UP000005237">
    <property type="component" value="Unassembled WGS sequence"/>
</dbReference>
<keyword evidence="1" id="KW-1133">Transmembrane helix</keyword>
<organism evidence="2 3">
    <name type="scientific">Caenorhabditis japonica</name>
    <dbReference type="NCBI Taxonomy" id="281687"/>
    <lineage>
        <taxon>Eukaryota</taxon>
        <taxon>Metazoa</taxon>
        <taxon>Ecdysozoa</taxon>
        <taxon>Nematoda</taxon>
        <taxon>Chromadorea</taxon>
        <taxon>Rhabditida</taxon>
        <taxon>Rhabditina</taxon>
        <taxon>Rhabditomorpha</taxon>
        <taxon>Rhabditoidea</taxon>
        <taxon>Rhabditidae</taxon>
        <taxon>Peloderinae</taxon>
        <taxon>Caenorhabditis</taxon>
    </lineage>
</organism>
<evidence type="ECO:0000313" key="2">
    <source>
        <dbReference type="EnsemblMetazoa" id="CJA34471b.1"/>
    </source>
</evidence>
<feature type="transmembrane region" description="Helical" evidence="1">
    <location>
        <begin position="21"/>
        <end position="38"/>
    </location>
</feature>
<reference evidence="2" key="2">
    <citation type="submission" date="2022-06" db="UniProtKB">
        <authorList>
            <consortium name="EnsemblMetazoa"/>
        </authorList>
    </citation>
    <scope>IDENTIFICATION</scope>
    <source>
        <strain evidence="2">DF5081</strain>
    </source>
</reference>
<feature type="transmembrane region" description="Helical" evidence="1">
    <location>
        <begin position="133"/>
        <end position="152"/>
    </location>
</feature>
<feature type="transmembrane region" description="Helical" evidence="1">
    <location>
        <begin position="103"/>
        <end position="127"/>
    </location>
</feature>
<dbReference type="AlphaFoldDB" id="A0A8R1EDK1"/>
<keyword evidence="1" id="KW-0812">Transmembrane</keyword>
<dbReference type="PANTHER" id="PTHR22943">
    <property type="entry name" value="7-TRANSMEMBRANE DOMAIN RECEPTOR C.ELEGANS"/>
    <property type="match status" value="1"/>
</dbReference>
<sequence length="207" mass="23444">MVYCRHSDVTYGYMRNLTETLYHLDISDISYIAAVFYISPTSPNNVPSLNTDAWLAMCQFSIMVGTSMFCVFYLGSRCYSEIFIQLSRCSAQCKLASALQKQLFFALVVQTVIPLCLMYIPVCVFFFCPLLGIDIGVISTFLTHTVTLYPALDPLPNMFIIKSYRMAIREIWTKIKKMVHLASIGSTIDTVNSVHSILRQHNESSVI</sequence>
<name>A0A8R1EDK1_CAEJA</name>
<keyword evidence="3" id="KW-1185">Reference proteome</keyword>
<evidence type="ECO:0008006" key="4">
    <source>
        <dbReference type="Google" id="ProtNLM"/>
    </source>
</evidence>
<accession>A0A8R1EDK1</accession>
<feature type="transmembrane region" description="Helical" evidence="1">
    <location>
        <begin position="53"/>
        <end position="74"/>
    </location>
</feature>
<proteinExistence type="predicted"/>
<dbReference type="PANTHER" id="PTHR22943:SF97">
    <property type="entry name" value="SEVEN TM RECEPTOR"/>
    <property type="match status" value="1"/>
</dbReference>
<reference evidence="3" key="1">
    <citation type="submission" date="2010-08" db="EMBL/GenBank/DDBJ databases">
        <authorList>
            <consortium name="Caenorhabditis japonica Sequencing Consortium"/>
            <person name="Wilson R.K."/>
        </authorList>
    </citation>
    <scope>NUCLEOTIDE SEQUENCE [LARGE SCALE GENOMIC DNA]</scope>
    <source>
        <strain evidence="3">DF5081</strain>
    </source>
</reference>
<dbReference type="SUPFAM" id="SSF81321">
    <property type="entry name" value="Family A G protein-coupled receptor-like"/>
    <property type="match status" value="1"/>
</dbReference>
<protein>
    <recommendedName>
        <fullName evidence="4">G protein-coupled receptor</fullName>
    </recommendedName>
</protein>
<dbReference type="GO" id="GO:0005886">
    <property type="term" value="C:plasma membrane"/>
    <property type="evidence" value="ECO:0007669"/>
    <property type="project" value="TreeGrafter"/>
</dbReference>
<dbReference type="EnsemblMetazoa" id="CJA34471b.1">
    <property type="protein sequence ID" value="CJA34471b.1"/>
    <property type="gene ID" value="WBGene00210318"/>
</dbReference>